<accession>A0AAJ5JYB4</accession>
<evidence type="ECO:0000313" key="2">
    <source>
        <dbReference type="EMBL" id="TLK26503.1"/>
    </source>
</evidence>
<dbReference type="EMBL" id="JACHFV010000006">
    <property type="protein sequence ID" value="MBB5295181.1"/>
    <property type="molecule type" value="Genomic_DNA"/>
</dbReference>
<dbReference type="AlphaFoldDB" id="A0AAJ5JYB4"/>
<dbReference type="Proteomes" id="UP000308000">
    <property type="component" value="Unassembled WGS sequence"/>
</dbReference>
<reference evidence="2 3" key="1">
    <citation type="submission" date="2019-04" db="EMBL/GenBank/DDBJ databases">
        <title>Deinococcus metalilatus MA1002 mutant No.5.</title>
        <authorList>
            <person name="Park W."/>
            <person name="Park C."/>
        </authorList>
    </citation>
    <scope>NUCLEOTIDE SEQUENCE [LARGE SCALE GENOMIC DNA]</scope>
    <source>
        <strain evidence="2 3">MA1002-m5</strain>
    </source>
</reference>
<evidence type="ECO:0000313" key="1">
    <source>
        <dbReference type="EMBL" id="MBB5295181.1"/>
    </source>
</evidence>
<dbReference type="RefSeq" id="WP_129118926.1">
    <property type="nucleotide sequence ID" value="NZ_BSUI01000010.1"/>
</dbReference>
<reference evidence="1 4" key="2">
    <citation type="submission" date="2020-08" db="EMBL/GenBank/DDBJ databases">
        <title>Genomic Encyclopedia of Type Strains, Phase IV (KMG-IV): sequencing the most valuable type-strain genomes for metagenomic binning, comparative biology and taxonomic classification.</title>
        <authorList>
            <person name="Goeker M."/>
        </authorList>
    </citation>
    <scope>NUCLEOTIDE SEQUENCE [LARGE SCALE GENOMIC DNA]</scope>
    <source>
        <strain evidence="1 4">DSM 105434</strain>
    </source>
</reference>
<gene>
    <name evidence="2" type="ORF">FCS05_10895</name>
    <name evidence="1" type="ORF">HNQ10_002007</name>
</gene>
<evidence type="ECO:0000313" key="4">
    <source>
        <dbReference type="Proteomes" id="UP000536909"/>
    </source>
</evidence>
<evidence type="ECO:0000313" key="3">
    <source>
        <dbReference type="Proteomes" id="UP000308000"/>
    </source>
</evidence>
<name>A0AAJ5JYB4_9DEIO</name>
<dbReference type="Proteomes" id="UP000536909">
    <property type="component" value="Unassembled WGS sequence"/>
</dbReference>
<protein>
    <submittedName>
        <fullName evidence="2">Uncharacterized protein</fullName>
    </submittedName>
</protein>
<sequence length="117" mass="12965">MKVPRPLALTVVLLVPGVIVPALVPQMPADLTSEERSFARHVLRDSVNLLDNPFQRLLTRRLRVVSVTPVGMEGTCGDLPFVSRGLYWARTQALTLFGLPMWALTVTCDGARLEGRR</sequence>
<proteinExistence type="predicted"/>
<comment type="caution">
    <text evidence="2">The sequence shown here is derived from an EMBL/GenBank/DDBJ whole genome shotgun (WGS) entry which is preliminary data.</text>
</comment>
<keyword evidence="4" id="KW-1185">Reference proteome</keyword>
<organism evidence="2 3">
    <name type="scientific">Deinococcus metallilatus</name>
    <dbReference type="NCBI Taxonomy" id="1211322"/>
    <lineage>
        <taxon>Bacteria</taxon>
        <taxon>Thermotogati</taxon>
        <taxon>Deinococcota</taxon>
        <taxon>Deinococci</taxon>
        <taxon>Deinococcales</taxon>
        <taxon>Deinococcaceae</taxon>
        <taxon>Deinococcus</taxon>
    </lineage>
</organism>
<dbReference type="EMBL" id="VBRC01000007">
    <property type="protein sequence ID" value="TLK26503.1"/>
    <property type="molecule type" value="Genomic_DNA"/>
</dbReference>